<dbReference type="InterPro" id="IPR014001">
    <property type="entry name" value="Helicase_ATP-bd"/>
</dbReference>
<evidence type="ECO:0000259" key="7">
    <source>
        <dbReference type="PROSITE" id="PS51192"/>
    </source>
</evidence>
<evidence type="ECO:0000256" key="4">
    <source>
        <dbReference type="ARBA" id="ARBA00022840"/>
    </source>
</evidence>
<comment type="similarity">
    <text evidence="5">Belongs to the DEAD box helicase family.</text>
</comment>
<dbReference type="InterPro" id="IPR050079">
    <property type="entry name" value="DEAD_box_RNA_helicase"/>
</dbReference>
<dbReference type="InterPro" id="IPR011545">
    <property type="entry name" value="DEAD/DEAH_box_helicase_dom"/>
</dbReference>
<proteinExistence type="inferred from homology"/>
<dbReference type="CDD" id="cd00268">
    <property type="entry name" value="DEADc"/>
    <property type="match status" value="1"/>
</dbReference>
<keyword evidence="1" id="KW-0547">Nucleotide-binding</keyword>
<organism evidence="10 11">
    <name type="scientific">Spiroplasma ixodetis</name>
    <dbReference type="NCBI Taxonomy" id="2141"/>
    <lineage>
        <taxon>Bacteria</taxon>
        <taxon>Bacillati</taxon>
        <taxon>Mycoplasmatota</taxon>
        <taxon>Mollicutes</taxon>
        <taxon>Entomoplasmatales</taxon>
        <taxon>Spiroplasmataceae</taxon>
        <taxon>Spiroplasma</taxon>
    </lineage>
</organism>
<dbReference type="Proteomes" id="UP001163387">
    <property type="component" value="Chromosome"/>
</dbReference>
<accession>A0ABM8BXW4</accession>
<evidence type="ECO:0000256" key="2">
    <source>
        <dbReference type="ARBA" id="ARBA00022801"/>
    </source>
</evidence>
<keyword evidence="2" id="KW-0378">Hydrolase</keyword>
<dbReference type="EMBL" id="AP026933">
    <property type="protein sequence ID" value="BDT04724.1"/>
    <property type="molecule type" value="Genomic_DNA"/>
</dbReference>
<protein>
    <submittedName>
        <fullName evidence="10">Helicase</fullName>
    </submittedName>
</protein>
<evidence type="ECO:0000256" key="6">
    <source>
        <dbReference type="PROSITE-ProRule" id="PRU00552"/>
    </source>
</evidence>
<feature type="short sequence motif" description="Q motif" evidence="6">
    <location>
        <begin position="1"/>
        <end position="29"/>
    </location>
</feature>
<dbReference type="CDD" id="cd18787">
    <property type="entry name" value="SF2_C_DEAD"/>
    <property type="match status" value="1"/>
</dbReference>
<dbReference type="PANTHER" id="PTHR47959">
    <property type="entry name" value="ATP-DEPENDENT RNA HELICASE RHLE-RELATED"/>
    <property type="match status" value="1"/>
</dbReference>
<dbReference type="Pfam" id="PF00271">
    <property type="entry name" value="Helicase_C"/>
    <property type="match status" value="1"/>
</dbReference>
<reference evidence="10 11" key="1">
    <citation type="journal article" date="2022" name="Front. Microbiol.">
        <title>Male-killing mechanisms vary between Spiroplasma species.</title>
        <authorList>
            <person name="Arai H."/>
            <person name="Inoue M."/>
            <person name="Kageyama D."/>
        </authorList>
    </citation>
    <scope>NUCLEOTIDE SEQUENCE [LARGE SCALE GENOMIC DNA]</scope>
    <source>
        <strain evidence="11">sHm</strain>
    </source>
</reference>
<dbReference type="GO" id="GO:0004386">
    <property type="term" value="F:helicase activity"/>
    <property type="evidence" value="ECO:0007669"/>
    <property type="project" value="UniProtKB-KW"/>
</dbReference>
<evidence type="ECO:0000256" key="5">
    <source>
        <dbReference type="ARBA" id="ARBA00038437"/>
    </source>
</evidence>
<evidence type="ECO:0000259" key="8">
    <source>
        <dbReference type="PROSITE" id="PS51194"/>
    </source>
</evidence>
<dbReference type="SMART" id="SM00487">
    <property type="entry name" value="DEXDc"/>
    <property type="match status" value="1"/>
</dbReference>
<dbReference type="RefSeq" id="WP_281748409.1">
    <property type="nucleotide sequence ID" value="NZ_AP026933.1"/>
</dbReference>
<evidence type="ECO:0000259" key="9">
    <source>
        <dbReference type="PROSITE" id="PS51195"/>
    </source>
</evidence>
<evidence type="ECO:0000256" key="1">
    <source>
        <dbReference type="ARBA" id="ARBA00022741"/>
    </source>
</evidence>
<dbReference type="InterPro" id="IPR001650">
    <property type="entry name" value="Helicase_C-like"/>
</dbReference>
<evidence type="ECO:0000256" key="3">
    <source>
        <dbReference type="ARBA" id="ARBA00022806"/>
    </source>
</evidence>
<name>A0ABM8BXW4_9MOLU</name>
<evidence type="ECO:0000313" key="10">
    <source>
        <dbReference type="EMBL" id="BDT04724.1"/>
    </source>
</evidence>
<dbReference type="PROSITE" id="PS51194">
    <property type="entry name" value="HELICASE_CTER"/>
    <property type="match status" value="1"/>
</dbReference>
<dbReference type="InterPro" id="IPR027417">
    <property type="entry name" value="P-loop_NTPase"/>
</dbReference>
<feature type="domain" description="Helicase ATP-binding" evidence="7">
    <location>
        <begin position="32"/>
        <end position="203"/>
    </location>
</feature>
<keyword evidence="4" id="KW-0067">ATP-binding</keyword>
<dbReference type="Gene3D" id="3.40.50.300">
    <property type="entry name" value="P-loop containing nucleotide triphosphate hydrolases"/>
    <property type="match status" value="2"/>
</dbReference>
<keyword evidence="11" id="KW-1185">Reference proteome</keyword>
<dbReference type="InterPro" id="IPR014014">
    <property type="entry name" value="RNA_helicase_DEAD_Q_motif"/>
</dbReference>
<dbReference type="Pfam" id="PF00270">
    <property type="entry name" value="DEAD"/>
    <property type="match status" value="1"/>
</dbReference>
<dbReference type="SUPFAM" id="SSF52540">
    <property type="entry name" value="P-loop containing nucleoside triphosphate hydrolases"/>
    <property type="match status" value="1"/>
</dbReference>
<dbReference type="PROSITE" id="PS51192">
    <property type="entry name" value="HELICASE_ATP_BIND_1"/>
    <property type="match status" value="1"/>
</dbReference>
<dbReference type="InterPro" id="IPR044742">
    <property type="entry name" value="DEAD/DEAH_RhlB"/>
</dbReference>
<feature type="domain" description="DEAD-box RNA helicase Q" evidence="9">
    <location>
        <begin position="1"/>
        <end position="29"/>
    </location>
</feature>
<keyword evidence="3 10" id="KW-0347">Helicase</keyword>
<dbReference type="PROSITE" id="PS51195">
    <property type="entry name" value="Q_MOTIF"/>
    <property type="match status" value="1"/>
</dbReference>
<gene>
    <name evidence="10" type="primary">deaD</name>
    <name evidence="10" type="ORF">SHM_23700</name>
</gene>
<feature type="domain" description="Helicase C-terminal" evidence="8">
    <location>
        <begin position="227"/>
        <end position="371"/>
    </location>
</feature>
<evidence type="ECO:0000313" key="11">
    <source>
        <dbReference type="Proteomes" id="UP001163387"/>
    </source>
</evidence>
<dbReference type="PANTHER" id="PTHR47959:SF13">
    <property type="entry name" value="ATP-DEPENDENT RNA HELICASE RHLE"/>
    <property type="match status" value="1"/>
</dbReference>
<dbReference type="SMART" id="SM00490">
    <property type="entry name" value="HELICc"/>
    <property type="match status" value="1"/>
</dbReference>
<sequence>MSFQQFNLQPWLIENLKKEKLINPTPVQTEIIPLALTNKNLIIKSATGSGKTHTYLIPILNNCNVTLKVTQAVIITPTRELAQQTFNFLKALIKDQNISIACLVSGKDIIRQSNNLSNNQPQIVIGTPTRLKRLYELNMLAITTTNTLVIDECDMLFDMGFMEDLDFLITKMNKNTQIMTFSATILPQLVTWLKKYITNATTISIDNKSQKIQHIFINRHHQDSKKQLQSLLTMFDPYLCLIFVNNKENIEEIANVLIEENKKVAILHGGLPARERSQTFKRIKNFEYQYVVCSDIAARGIDIEGVSHVISLQLPTNNLEYYFHRAGRTGRANYSGISYVFYDKSDNSTIHKLKNLNVPIEYYKIKDNKLLPEISNDNIVAHKRKIERNKEEQYVINRFKKNKNVTPGYKKKFNKDLEAIKKETRKQHIKASIKKIKKTQAIARRKKLFDEN</sequence>